<dbReference type="AlphaFoldDB" id="A0A542EH97"/>
<dbReference type="Proteomes" id="UP000320806">
    <property type="component" value="Unassembled WGS sequence"/>
</dbReference>
<sequence>MRKTAGPILDALLHGADRRRWPAANIGVTTGSVSGVEVVDGDRRAAGSGFMAFERARRALRPKPTGARSFSSGPHAGRRARRTVSPMKPLALTSDTQEESRVTLVMVDGGWFLRQATLAVTGRCDIPRERIKADIDALVRLLIQQSQEITGLPVPAIYWYDAARDDRPPTPEHEALAAHPLVELRLGKLRHQGGSWVQKRVDTLIARDMMVAAMSGVVGQIALVSGDEDLVVPTETVQADGVTVRMLVPEYPEVESQGVFLSGAVSDVHALPAGPLSKAISVPGVATSLIARRGVARVLAATA</sequence>
<proteinExistence type="predicted"/>
<evidence type="ECO:0000313" key="3">
    <source>
        <dbReference type="EMBL" id="TQJ14596.1"/>
    </source>
</evidence>
<dbReference type="OrthoDB" id="9800236at2"/>
<dbReference type="Gene3D" id="3.40.50.1010">
    <property type="entry name" value="5'-nuclease"/>
    <property type="match status" value="1"/>
</dbReference>
<feature type="domain" description="NYN" evidence="2">
    <location>
        <begin position="144"/>
        <end position="248"/>
    </location>
</feature>
<evidence type="ECO:0000256" key="1">
    <source>
        <dbReference type="SAM" id="MobiDB-lite"/>
    </source>
</evidence>
<feature type="region of interest" description="Disordered" evidence="1">
    <location>
        <begin position="61"/>
        <end position="83"/>
    </location>
</feature>
<reference evidence="3 4" key="1">
    <citation type="submission" date="2019-06" db="EMBL/GenBank/DDBJ databases">
        <title>Sequencing the genomes of 1000 actinobacteria strains.</title>
        <authorList>
            <person name="Klenk H.-P."/>
        </authorList>
    </citation>
    <scope>NUCLEOTIDE SEQUENCE [LARGE SCALE GENOMIC DNA]</scope>
    <source>
        <strain evidence="3 4">DSM 19828</strain>
    </source>
</reference>
<dbReference type="EMBL" id="VFMO01000001">
    <property type="protein sequence ID" value="TQJ14596.1"/>
    <property type="molecule type" value="Genomic_DNA"/>
</dbReference>
<gene>
    <name evidence="3" type="ORF">FB459_2064</name>
</gene>
<name>A0A542EH97_9MICO</name>
<evidence type="ECO:0000313" key="4">
    <source>
        <dbReference type="Proteomes" id="UP000320806"/>
    </source>
</evidence>
<keyword evidence="4" id="KW-1185">Reference proteome</keyword>
<comment type="caution">
    <text evidence="3">The sequence shown here is derived from an EMBL/GenBank/DDBJ whole genome shotgun (WGS) entry which is preliminary data.</text>
</comment>
<evidence type="ECO:0000259" key="2">
    <source>
        <dbReference type="Pfam" id="PF01936"/>
    </source>
</evidence>
<dbReference type="InterPro" id="IPR021139">
    <property type="entry name" value="NYN"/>
</dbReference>
<protein>
    <submittedName>
        <fullName evidence="3">NYN domain-containing protein</fullName>
    </submittedName>
</protein>
<dbReference type="GO" id="GO:0004540">
    <property type="term" value="F:RNA nuclease activity"/>
    <property type="evidence" value="ECO:0007669"/>
    <property type="project" value="InterPro"/>
</dbReference>
<dbReference type="Pfam" id="PF01936">
    <property type="entry name" value="NYN"/>
    <property type="match status" value="1"/>
</dbReference>
<accession>A0A542EH97</accession>
<organism evidence="3 4">
    <name type="scientific">Yimella lutea</name>
    <dbReference type="NCBI Taxonomy" id="587872"/>
    <lineage>
        <taxon>Bacteria</taxon>
        <taxon>Bacillati</taxon>
        <taxon>Actinomycetota</taxon>
        <taxon>Actinomycetes</taxon>
        <taxon>Micrococcales</taxon>
        <taxon>Dermacoccaceae</taxon>
        <taxon>Yimella</taxon>
    </lineage>
</organism>